<dbReference type="PANTHER" id="PTHR38926:SF80">
    <property type="entry name" value="F-BOX DOMAIN, LEUCINE-RICH REPEAT DOMAIN SUPERFAMILY"/>
    <property type="match status" value="1"/>
</dbReference>
<name>A0AAP0H0Y5_9ASTR</name>
<feature type="domain" description="F-box" evidence="1">
    <location>
        <begin position="10"/>
        <end position="57"/>
    </location>
</feature>
<dbReference type="SUPFAM" id="SSF81383">
    <property type="entry name" value="F-box domain"/>
    <property type="match status" value="1"/>
</dbReference>
<sequence length="120" mass="13707">MSLRIVPQPTRNWLDLPSELTANILYRIGVFDILLSAQKVCTAWRKICKDPAMWRVVCLDVASYPHNNILFDEMCKHVVDRSQGQLVDITIVEFGYDLVNLNVSLSHAVMIIWMPAGLNH</sequence>
<dbReference type="AlphaFoldDB" id="A0AAP0H0Y5"/>
<reference evidence="2 3" key="1">
    <citation type="submission" date="2024-04" db="EMBL/GenBank/DDBJ databases">
        <title>The reference genome of an endangered Asteraceae, Deinandra increscens subsp. villosa, native to the Central Coast of California.</title>
        <authorList>
            <person name="Guilliams M."/>
            <person name="Hasenstab-Lehman K."/>
            <person name="Meyer R."/>
            <person name="Mcevoy S."/>
        </authorList>
    </citation>
    <scope>NUCLEOTIDE SEQUENCE [LARGE SCALE GENOMIC DNA]</scope>
    <source>
        <tissue evidence="2">Leaf</tissue>
    </source>
</reference>
<organism evidence="2 3">
    <name type="scientific">Deinandra increscens subsp. villosa</name>
    <dbReference type="NCBI Taxonomy" id="3103831"/>
    <lineage>
        <taxon>Eukaryota</taxon>
        <taxon>Viridiplantae</taxon>
        <taxon>Streptophyta</taxon>
        <taxon>Embryophyta</taxon>
        <taxon>Tracheophyta</taxon>
        <taxon>Spermatophyta</taxon>
        <taxon>Magnoliopsida</taxon>
        <taxon>eudicotyledons</taxon>
        <taxon>Gunneridae</taxon>
        <taxon>Pentapetalae</taxon>
        <taxon>asterids</taxon>
        <taxon>campanulids</taxon>
        <taxon>Asterales</taxon>
        <taxon>Asteraceae</taxon>
        <taxon>Asteroideae</taxon>
        <taxon>Heliantheae alliance</taxon>
        <taxon>Madieae</taxon>
        <taxon>Madiinae</taxon>
        <taxon>Deinandra</taxon>
    </lineage>
</organism>
<dbReference type="PROSITE" id="PS50181">
    <property type="entry name" value="FBOX"/>
    <property type="match status" value="1"/>
</dbReference>
<dbReference type="EMBL" id="JBCNJP010000012">
    <property type="protein sequence ID" value="KAK9070753.1"/>
    <property type="molecule type" value="Genomic_DNA"/>
</dbReference>
<protein>
    <recommendedName>
        <fullName evidence="1">F-box domain-containing protein</fullName>
    </recommendedName>
</protein>
<evidence type="ECO:0000313" key="3">
    <source>
        <dbReference type="Proteomes" id="UP001408789"/>
    </source>
</evidence>
<dbReference type="PANTHER" id="PTHR38926">
    <property type="entry name" value="F-BOX DOMAIN CONTAINING PROTEIN, EXPRESSED"/>
    <property type="match status" value="1"/>
</dbReference>
<dbReference type="Gene3D" id="1.20.1280.50">
    <property type="match status" value="1"/>
</dbReference>
<comment type="caution">
    <text evidence="2">The sequence shown here is derived from an EMBL/GenBank/DDBJ whole genome shotgun (WGS) entry which is preliminary data.</text>
</comment>
<dbReference type="Proteomes" id="UP001408789">
    <property type="component" value="Unassembled WGS sequence"/>
</dbReference>
<gene>
    <name evidence="2" type="ORF">SSX86_011155</name>
</gene>
<keyword evidence="3" id="KW-1185">Reference proteome</keyword>
<dbReference type="InterPro" id="IPR001810">
    <property type="entry name" value="F-box_dom"/>
</dbReference>
<accession>A0AAP0H0Y5</accession>
<evidence type="ECO:0000259" key="1">
    <source>
        <dbReference type="PROSITE" id="PS50181"/>
    </source>
</evidence>
<dbReference type="Pfam" id="PF12937">
    <property type="entry name" value="F-box-like"/>
    <property type="match status" value="1"/>
</dbReference>
<dbReference type="CDD" id="cd22164">
    <property type="entry name" value="F-box_AtSKIP19-like"/>
    <property type="match status" value="1"/>
</dbReference>
<proteinExistence type="predicted"/>
<dbReference type="InterPro" id="IPR036047">
    <property type="entry name" value="F-box-like_dom_sf"/>
</dbReference>
<evidence type="ECO:0000313" key="2">
    <source>
        <dbReference type="EMBL" id="KAK9070753.1"/>
    </source>
</evidence>